<dbReference type="PANTHER" id="PTHR23155:SF1228">
    <property type="entry name" value="NB-ARC DOMAIN CONTAINING PROTEIN, EXPRESSED"/>
    <property type="match status" value="1"/>
</dbReference>
<dbReference type="Gene3D" id="3.40.50.300">
    <property type="entry name" value="P-loop containing nucleotide triphosphate hydrolases"/>
    <property type="match status" value="1"/>
</dbReference>
<keyword evidence="11" id="KW-0067">ATP-binding</keyword>
<dbReference type="Gene3D" id="1.10.8.430">
    <property type="entry name" value="Helical domain of apoptotic protease-activating factors"/>
    <property type="match status" value="1"/>
</dbReference>
<evidence type="ECO:0000256" key="4">
    <source>
        <dbReference type="ARBA" id="ARBA00008894"/>
    </source>
</evidence>
<evidence type="ECO:0000256" key="2">
    <source>
        <dbReference type="ARBA" id="ARBA00004170"/>
    </source>
</evidence>
<dbReference type="InterPro" id="IPR044974">
    <property type="entry name" value="Disease_R_plants"/>
</dbReference>
<dbReference type="InterPro" id="IPR002182">
    <property type="entry name" value="NB-ARC"/>
</dbReference>
<gene>
    <name evidence="16" type="ORF">GSCOC_T00037456001</name>
</gene>
<evidence type="ECO:0000256" key="11">
    <source>
        <dbReference type="ARBA" id="ARBA00022840"/>
    </source>
</evidence>
<evidence type="ECO:0000256" key="7">
    <source>
        <dbReference type="ARBA" id="ARBA00022667"/>
    </source>
</evidence>
<keyword evidence="12" id="KW-0175">Coiled coil</keyword>
<dbReference type="InParanoid" id="A0A068UX26"/>
<keyword evidence="8" id="KW-0677">Repeat</keyword>
<dbReference type="PhylomeDB" id="A0A068UX26"/>
<dbReference type="Gene3D" id="1.10.10.10">
    <property type="entry name" value="Winged helix-like DNA-binding domain superfamily/Winged helix DNA-binding domain"/>
    <property type="match status" value="1"/>
</dbReference>
<dbReference type="CDD" id="cd14798">
    <property type="entry name" value="RX-CC_like"/>
    <property type="match status" value="1"/>
</dbReference>
<evidence type="ECO:0000259" key="14">
    <source>
        <dbReference type="Pfam" id="PF12061"/>
    </source>
</evidence>
<dbReference type="PRINTS" id="PR00364">
    <property type="entry name" value="DISEASERSIST"/>
</dbReference>
<evidence type="ECO:0000313" key="16">
    <source>
        <dbReference type="EMBL" id="CDP12799.1"/>
    </source>
</evidence>
<dbReference type="Proteomes" id="UP000295252">
    <property type="component" value="Chromosome IX"/>
</dbReference>
<dbReference type="GO" id="GO:0043531">
    <property type="term" value="F:ADP binding"/>
    <property type="evidence" value="ECO:0007669"/>
    <property type="project" value="InterPro"/>
</dbReference>
<dbReference type="InterPro" id="IPR032675">
    <property type="entry name" value="LRR_dom_sf"/>
</dbReference>
<evidence type="ECO:0000256" key="3">
    <source>
        <dbReference type="ARBA" id="ARBA00004496"/>
    </source>
</evidence>
<evidence type="ECO:0000256" key="9">
    <source>
        <dbReference type="ARBA" id="ARBA00022741"/>
    </source>
</evidence>
<dbReference type="InterPro" id="IPR058922">
    <property type="entry name" value="WHD_DRP"/>
</dbReference>
<feature type="domain" description="NB-ARC" evidence="13">
    <location>
        <begin position="451"/>
        <end position="622"/>
    </location>
</feature>
<evidence type="ECO:0000259" key="13">
    <source>
        <dbReference type="Pfam" id="PF00931"/>
    </source>
</evidence>
<comment type="similarity">
    <text evidence="4">Belongs to the disease resistance NB-LRR family.</text>
</comment>
<name>A0A068UX26_COFCA</name>
<feature type="domain" description="Late blight resistance protein R1A-like N-terminal" evidence="14">
    <location>
        <begin position="98"/>
        <end position="288"/>
    </location>
</feature>
<dbReference type="Gramene" id="CDP12799">
    <property type="protein sequence ID" value="CDP12799"/>
    <property type="gene ID" value="GSCOC_T00037456001"/>
</dbReference>
<dbReference type="InterPro" id="IPR021929">
    <property type="entry name" value="R1A-like_N"/>
</dbReference>
<dbReference type="InterPro" id="IPR038005">
    <property type="entry name" value="RX-like_CC"/>
</dbReference>
<comment type="function">
    <text evidence="1">Confers resistance to late blight (Phytophthora infestans) races carrying the avirulence gene Avr1. Resistance proteins guard the plant against pathogens that contain an appropriate avirulence protein via an indirect interaction with this avirulence protein. That triggers a defense system including the hypersensitive response, which restricts the pathogen growth.</text>
</comment>
<keyword evidence="17" id="KW-1185">Reference proteome</keyword>
<dbReference type="SUPFAM" id="SSF52058">
    <property type="entry name" value="L domain-like"/>
    <property type="match status" value="1"/>
</dbReference>
<dbReference type="Gene3D" id="1.20.5.4130">
    <property type="match status" value="1"/>
</dbReference>
<keyword evidence="7" id="KW-0381">Hypersensitive response</keyword>
<accession>A0A068UX26</accession>
<dbReference type="FunFam" id="3.40.50.300:FF:001091">
    <property type="entry name" value="Probable disease resistance protein At1g61300"/>
    <property type="match status" value="1"/>
</dbReference>
<dbReference type="InterPro" id="IPR027417">
    <property type="entry name" value="P-loop_NTPase"/>
</dbReference>
<organism evidence="16 17">
    <name type="scientific">Coffea canephora</name>
    <name type="common">Robusta coffee</name>
    <dbReference type="NCBI Taxonomy" id="49390"/>
    <lineage>
        <taxon>Eukaryota</taxon>
        <taxon>Viridiplantae</taxon>
        <taxon>Streptophyta</taxon>
        <taxon>Embryophyta</taxon>
        <taxon>Tracheophyta</taxon>
        <taxon>Spermatophyta</taxon>
        <taxon>Magnoliopsida</taxon>
        <taxon>eudicotyledons</taxon>
        <taxon>Gunneridae</taxon>
        <taxon>Pentapetalae</taxon>
        <taxon>asterids</taxon>
        <taxon>lamiids</taxon>
        <taxon>Gentianales</taxon>
        <taxon>Rubiaceae</taxon>
        <taxon>Ixoroideae</taxon>
        <taxon>Gardenieae complex</taxon>
        <taxon>Bertiereae - Coffeeae clade</taxon>
        <taxon>Coffeeae</taxon>
        <taxon>Coffea</taxon>
    </lineage>
</organism>
<dbReference type="Pfam" id="PF00931">
    <property type="entry name" value="NB-ARC"/>
    <property type="match status" value="1"/>
</dbReference>
<dbReference type="SUPFAM" id="SSF52540">
    <property type="entry name" value="P-loop containing nucleoside triphosphate hydrolases"/>
    <property type="match status" value="1"/>
</dbReference>
<comment type="subcellular location">
    <subcellularLocation>
        <location evidence="3">Cytoplasm</location>
    </subcellularLocation>
    <subcellularLocation>
        <location evidence="2">Membrane</location>
        <topology evidence="2">Peripheral membrane protein</topology>
    </subcellularLocation>
</comment>
<evidence type="ECO:0000313" key="17">
    <source>
        <dbReference type="Proteomes" id="UP000295252"/>
    </source>
</evidence>
<dbReference type="EMBL" id="HG739155">
    <property type="protein sequence ID" value="CDP12799.1"/>
    <property type="molecule type" value="Genomic_DNA"/>
</dbReference>
<evidence type="ECO:0000256" key="1">
    <source>
        <dbReference type="ARBA" id="ARBA00002074"/>
    </source>
</evidence>
<dbReference type="FunFam" id="1.10.10.10:FF:000322">
    <property type="entry name" value="Probable disease resistance protein At1g63360"/>
    <property type="match status" value="1"/>
</dbReference>
<sequence length="1156" mass="132018">MEFSQLLSELQELRKDDRFFDMDIQELRMILIGQYSLNMPLPDLKRKIKSIAGSLNFCLTKRGSTKPNLSHLSKDLSLRLTLLFGLLHFAKMHGKQIQSIDLVVHCAFLAVNAKCMCKLYKSDHEEEELRGDISQLQQKVKLLGPQIREISVRVLTALKSESISSVTFTLEKNRHRAAGIVYLHLDVLMQLLECYTTFTFQVQDQMLKLHKALRFLIVILAYNGNVLPGGNSAQFNELRDKMKDRIRVVVIDVGIVICSLSVNEMKYGLAKETDLALIDLLKELQFVREAFSKMFPLPSSSSLSFPRTNELGFVEFLLENLKELTRSRANSIAFPIHKIQAVQEDFLSLRYCLEKIAEQRNQNQAIQTFWSHVVEVAYKAEVIIDSALVGDKHESCLDAIARDISILKVEAKEINDNNRNDGKALRATKTFIHMPSQVTAQPSHEDLVGRDDEVKIIINRLKRGSMQLDIIPIWGMPGLGKTTLANKVYCDPSIEFHFYIRAWCCVSQVYSMRSLLLQILHGTGFKSSNQSLEMSDDDLEEKLRKVLRRNKYLIVLDDLWDIEAWNLLKRSLPDDANGSRILFTSRFENFSSQIKQDSKPHHLRLLTDEESWQLLQNKLFGKGVCPPTLSKVGLRIANNCRGLPLTIILIGGILATTERDCAIWEEVAKSLSSGNVPDTERWMKTLELSYSHLPDYLKPCLLYFSAFQEDRDISVQRLLWLWISEGFVQKSEGKSFKDVADEYLMDLTARSLVMVTKERTMGGAKACRLHDLVHEFCVVKAKEESFLQIFHGDDVVTYTGLSNPYRLFIYSMKSSTLEELKLFLPNLRSLLFFVDYDGIHHKLDLSPHGFLLPRLLRVLDLRKLFLGEDFPMELVSLVHLRYLAIRGHIEYIPSAIANLSKLESFLLKGSGANVVLPNTIWNIKTLQHLRTSSFYGFIFPFDNLEVCPDLNNLDTLSLAVDPHSQSLQKILKKLPSIRRLKCVGDKSGESTANCNKILTLSYLSRLESLNLDAFVGYEFEFPSSLKKLTLWSNHQPWSSISRIGKLPNLEVLKLRYQAFVGEKWEVEEGEFPNLRFLKLSSLDIHRWTASSDNFSLLEKLVLHDCVKLEEVPSCLGESPTLEMIEVSSCGKSTVNAIKQIQQEQMDMGNEALKIVY</sequence>
<dbReference type="InterPro" id="IPR036388">
    <property type="entry name" value="WH-like_DNA-bd_sf"/>
</dbReference>
<reference evidence="17" key="1">
    <citation type="journal article" date="2014" name="Science">
        <title>The coffee genome provides insight into the convergent evolution of caffeine biosynthesis.</title>
        <authorList>
            <person name="Denoeud F."/>
            <person name="Carretero-Paulet L."/>
            <person name="Dereeper A."/>
            <person name="Droc G."/>
            <person name="Guyot R."/>
            <person name="Pietrella M."/>
            <person name="Zheng C."/>
            <person name="Alberti A."/>
            <person name="Anthony F."/>
            <person name="Aprea G."/>
            <person name="Aury J.M."/>
            <person name="Bento P."/>
            <person name="Bernard M."/>
            <person name="Bocs S."/>
            <person name="Campa C."/>
            <person name="Cenci A."/>
            <person name="Combes M.C."/>
            <person name="Crouzillat D."/>
            <person name="Da Silva C."/>
            <person name="Daddiego L."/>
            <person name="De Bellis F."/>
            <person name="Dussert S."/>
            <person name="Garsmeur O."/>
            <person name="Gayraud T."/>
            <person name="Guignon V."/>
            <person name="Jahn K."/>
            <person name="Jamilloux V."/>
            <person name="Joet T."/>
            <person name="Labadie K."/>
            <person name="Lan T."/>
            <person name="Leclercq J."/>
            <person name="Lepelley M."/>
            <person name="Leroy T."/>
            <person name="Li L.T."/>
            <person name="Librado P."/>
            <person name="Lopez L."/>
            <person name="Munoz A."/>
            <person name="Noel B."/>
            <person name="Pallavicini A."/>
            <person name="Perrotta G."/>
            <person name="Poncet V."/>
            <person name="Pot D."/>
            <person name="Priyono X."/>
            <person name="Rigoreau M."/>
            <person name="Rouard M."/>
            <person name="Rozas J."/>
            <person name="Tranchant-Dubreuil C."/>
            <person name="VanBuren R."/>
            <person name="Zhang Q."/>
            <person name="Andrade A.C."/>
            <person name="Argout X."/>
            <person name="Bertrand B."/>
            <person name="de Kochko A."/>
            <person name="Graziosi G."/>
            <person name="Henry R.J."/>
            <person name="Jayarama X."/>
            <person name="Ming R."/>
            <person name="Nagai C."/>
            <person name="Rounsley S."/>
            <person name="Sankoff D."/>
            <person name="Giuliano G."/>
            <person name="Albert V.A."/>
            <person name="Wincker P."/>
            <person name="Lashermes P."/>
        </authorList>
    </citation>
    <scope>NUCLEOTIDE SEQUENCE [LARGE SCALE GENOMIC DNA]</scope>
    <source>
        <strain evidence="17">cv. DH200-94</strain>
    </source>
</reference>
<evidence type="ECO:0000256" key="5">
    <source>
        <dbReference type="ARBA" id="ARBA00022490"/>
    </source>
</evidence>
<dbReference type="GO" id="GO:0051607">
    <property type="term" value="P:defense response to virus"/>
    <property type="evidence" value="ECO:0007669"/>
    <property type="project" value="UniProtKB-ARBA"/>
</dbReference>
<evidence type="ECO:0000256" key="12">
    <source>
        <dbReference type="ARBA" id="ARBA00023054"/>
    </source>
</evidence>
<dbReference type="PANTHER" id="PTHR23155">
    <property type="entry name" value="DISEASE RESISTANCE PROTEIN RP"/>
    <property type="match status" value="1"/>
</dbReference>
<keyword evidence="9" id="KW-0547">Nucleotide-binding</keyword>
<evidence type="ECO:0000256" key="6">
    <source>
        <dbReference type="ARBA" id="ARBA00022614"/>
    </source>
</evidence>
<feature type="domain" description="Disease resistance protein winged helix" evidence="15">
    <location>
        <begin position="707"/>
        <end position="776"/>
    </location>
</feature>
<keyword evidence="5" id="KW-0963">Cytoplasm</keyword>
<evidence type="ECO:0000256" key="8">
    <source>
        <dbReference type="ARBA" id="ARBA00022737"/>
    </source>
</evidence>
<dbReference type="GO" id="GO:0009626">
    <property type="term" value="P:plant-type hypersensitive response"/>
    <property type="evidence" value="ECO:0007669"/>
    <property type="project" value="UniProtKB-KW"/>
</dbReference>
<proteinExistence type="inferred from homology"/>
<evidence type="ECO:0000259" key="15">
    <source>
        <dbReference type="Pfam" id="PF23559"/>
    </source>
</evidence>
<protein>
    <submittedName>
        <fullName evidence="16">Uncharacterized protein</fullName>
    </submittedName>
</protein>
<dbReference type="GO" id="GO:0005737">
    <property type="term" value="C:cytoplasm"/>
    <property type="evidence" value="ECO:0007669"/>
    <property type="project" value="UniProtKB-SubCell"/>
</dbReference>
<dbReference type="InterPro" id="IPR042197">
    <property type="entry name" value="Apaf_helical"/>
</dbReference>
<evidence type="ECO:0000256" key="10">
    <source>
        <dbReference type="ARBA" id="ARBA00022821"/>
    </source>
</evidence>
<dbReference type="Gene3D" id="3.80.10.10">
    <property type="entry name" value="Ribonuclease Inhibitor"/>
    <property type="match status" value="1"/>
</dbReference>
<keyword evidence="6" id="KW-0433">Leucine-rich repeat</keyword>
<dbReference type="AlphaFoldDB" id="A0A068UX26"/>
<keyword evidence="10" id="KW-0611">Plant defense</keyword>
<dbReference type="Pfam" id="PF23559">
    <property type="entry name" value="WHD_DRP"/>
    <property type="match status" value="1"/>
</dbReference>
<dbReference type="GO" id="GO:0016020">
    <property type="term" value="C:membrane"/>
    <property type="evidence" value="ECO:0007669"/>
    <property type="project" value="UniProtKB-SubCell"/>
</dbReference>
<dbReference type="Pfam" id="PF12061">
    <property type="entry name" value="NB-LRR"/>
    <property type="match status" value="1"/>
</dbReference>
<dbReference type="GO" id="GO:0005524">
    <property type="term" value="F:ATP binding"/>
    <property type="evidence" value="ECO:0007669"/>
    <property type="project" value="UniProtKB-KW"/>
</dbReference>